<dbReference type="EMBL" id="JARJCW010000013">
    <property type="protein sequence ID" value="KAJ7217774.1"/>
    <property type="molecule type" value="Genomic_DNA"/>
</dbReference>
<accession>A0AAD6VMS5</accession>
<dbReference type="Proteomes" id="UP001219525">
    <property type="component" value="Unassembled WGS sequence"/>
</dbReference>
<sequence length="558" mass="62291">MPSATFGSTPGDLLLDISSYLECRSDLLSLCLTSKSFFSNIAPALYQTVVLTSAQQCTATLAMLKRRTDIARHVRELIISPSRSSRRREQCTLDSRAASAAVAEIAASRCLDALNKFTWYDDEVAYHEEMWLALRMCCPRLRYLSTSVGAYFPPSSHLFNFTDLLGFSIFLAPGFYENNAETLLDEGWPPSKKLWDMLFKRCPNLEELVIEGYSPFPADARYLVDGRWPNLHKLSLGDISVDWTTSAPPPLKCPFITFLEAHPDLQNLSLSRHNIDPVQLSSLDRDVLKLTSFSGTLSQLQALSHSYHSLKSLTFRDAVLSRDVTTMTIANILQQLSALTELNITFKLHSPYDSSSVLRALISSCPRLQHLQLSCIRKTSFQLDALARALPSFRRLRTLSLTLVIAGSESSLPAAGARIARANPRLHSFTLSFVHAAYPQALPERLWHPLPRTKKASAAFTMVCDEHGLPSALRVRESTTRVWPWLWRSGVTRRVRRYTLDLRPPSAARRKNDGTGLRGLFGILVEASPAGEEMRMFVFCSLLVCVASAFVVRGSMAG</sequence>
<proteinExistence type="predicted"/>
<evidence type="ECO:0000313" key="2">
    <source>
        <dbReference type="Proteomes" id="UP001219525"/>
    </source>
</evidence>
<organism evidence="1 2">
    <name type="scientific">Mycena pura</name>
    <dbReference type="NCBI Taxonomy" id="153505"/>
    <lineage>
        <taxon>Eukaryota</taxon>
        <taxon>Fungi</taxon>
        <taxon>Dikarya</taxon>
        <taxon>Basidiomycota</taxon>
        <taxon>Agaricomycotina</taxon>
        <taxon>Agaricomycetes</taxon>
        <taxon>Agaricomycetidae</taxon>
        <taxon>Agaricales</taxon>
        <taxon>Marasmiineae</taxon>
        <taxon>Mycenaceae</taxon>
        <taxon>Mycena</taxon>
    </lineage>
</organism>
<evidence type="ECO:0008006" key="3">
    <source>
        <dbReference type="Google" id="ProtNLM"/>
    </source>
</evidence>
<dbReference type="AlphaFoldDB" id="A0AAD6VMS5"/>
<keyword evidence="2" id="KW-1185">Reference proteome</keyword>
<protein>
    <recommendedName>
        <fullName evidence="3">F-box domain-containing protein</fullName>
    </recommendedName>
</protein>
<evidence type="ECO:0000313" key="1">
    <source>
        <dbReference type="EMBL" id="KAJ7217774.1"/>
    </source>
</evidence>
<dbReference type="SUPFAM" id="SSF52047">
    <property type="entry name" value="RNI-like"/>
    <property type="match status" value="1"/>
</dbReference>
<comment type="caution">
    <text evidence="1">The sequence shown here is derived from an EMBL/GenBank/DDBJ whole genome shotgun (WGS) entry which is preliminary data.</text>
</comment>
<dbReference type="Gene3D" id="3.80.10.10">
    <property type="entry name" value="Ribonuclease Inhibitor"/>
    <property type="match status" value="1"/>
</dbReference>
<reference evidence="1" key="1">
    <citation type="submission" date="2023-03" db="EMBL/GenBank/DDBJ databases">
        <title>Massive genome expansion in bonnet fungi (Mycena s.s.) driven by repeated elements and novel gene families across ecological guilds.</title>
        <authorList>
            <consortium name="Lawrence Berkeley National Laboratory"/>
            <person name="Harder C.B."/>
            <person name="Miyauchi S."/>
            <person name="Viragh M."/>
            <person name="Kuo A."/>
            <person name="Thoen E."/>
            <person name="Andreopoulos B."/>
            <person name="Lu D."/>
            <person name="Skrede I."/>
            <person name="Drula E."/>
            <person name="Henrissat B."/>
            <person name="Morin E."/>
            <person name="Kohler A."/>
            <person name="Barry K."/>
            <person name="LaButti K."/>
            <person name="Morin E."/>
            <person name="Salamov A."/>
            <person name="Lipzen A."/>
            <person name="Mereny Z."/>
            <person name="Hegedus B."/>
            <person name="Baldrian P."/>
            <person name="Stursova M."/>
            <person name="Weitz H."/>
            <person name="Taylor A."/>
            <person name="Grigoriev I.V."/>
            <person name="Nagy L.G."/>
            <person name="Martin F."/>
            <person name="Kauserud H."/>
        </authorList>
    </citation>
    <scope>NUCLEOTIDE SEQUENCE</scope>
    <source>
        <strain evidence="1">9144</strain>
    </source>
</reference>
<dbReference type="InterPro" id="IPR032675">
    <property type="entry name" value="LRR_dom_sf"/>
</dbReference>
<name>A0AAD6VMS5_9AGAR</name>
<gene>
    <name evidence="1" type="ORF">GGX14DRAFT_597883</name>
</gene>